<dbReference type="VEuPathDB" id="FungiDB:SAPIO_CDS2030"/>
<evidence type="ECO:0000259" key="2">
    <source>
        <dbReference type="Pfam" id="PF06110"/>
    </source>
</evidence>
<dbReference type="SUPFAM" id="SSF52833">
    <property type="entry name" value="Thioredoxin-like"/>
    <property type="match status" value="1"/>
</dbReference>
<dbReference type="InterPro" id="IPR045108">
    <property type="entry name" value="TXNDC17-like"/>
</dbReference>
<dbReference type="InterPro" id="IPR010357">
    <property type="entry name" value="TXNDC17_dom"/>
</dbReference>
<keyword evidence="4" id="KW-1185">Reference proteome</keyword>
<dbReference type="Pfam" id="PF06110">
    <property type="entry name" value="TXD17-like_Trx"/>
    <property type="match status" value="1"/>
</dbReference>
<dbReference type="PANTHER" id="PTHR12452:SF0">
    <property type="entry name" value="THIOREDOXIN DOMAIN-CONTAINING PROTEIN 17"/>
    <property type="match status" value="1"/>
</dbReference>
<dbReference type="RefSeq" id="XP_016645461.1">
    <property type="nucleotide sequence ID" value="XM_016785164.1"/>
</dbReference>
<dbReference type="PANTHER" id="PTHR12452">
    <property type="entry name" value="42-9-9 PROTEIN-RELATED"/>
    <property type="match status" value="1"/>
</dbReference>
<evidence type="ECO:0000313" key="3">
    <source>
        <dbReference type="EMBL" id="KEZ45662.1"/>
    </source>
</evidence>
<dbReference type="GO" id="GO:0005829">
    <property type="term" value="C:cytosol"/>
    <property type="evidence" value="ECO:0007669"/>
    <property type="project" value="TreeGrafter"/>
</dbReference>
<sequence length="129" mass="14053">MPIVTDFKLPASTGALALPGQSSAAIFIAFITADDPHTNQPWCPDVRAALPYIKAAFSADSAPDLAFVSVGQIPEWKDKSNVYRTKWNVHNVPTVVRFEAVSGVVKETGRLVEGEILNEKKLSNFIRGQ</sequence>
<dbReference type="OrthoDB" id="78947at2759"/>
<evidence type="ECO:0000256" key="1">
    <source>
        <dbReference type="ARBA" id="ARBA00008987"/>
    </source>
</evidence>
<accession>A0A084GEA0</accession>
<dbReference type="Gene3D" id="3.40.30.10">
    <property type="entry name" value="Glutaredoxin"/>
    <property type="match status" value="1"/>
</dbReference>
<dbReference type="InterPro" id="IPR036249">
    <property type="entry name" value="Thioredoxin-like_sf"/>
</dbReference>
<dbReference type="HOGENOM" id="CLU_120161_2_0_1"/>
<feature type="domain" description="Thioredoxin" evidence="2">
    <location>
        <begin position="21"/>
        <end position="102"/>
    </location>
</feature>
<proteinExistence type="inferred from homology"/>
<dbReference type="AlphaFoldDB" id="A0A084GEA0"/>
<organism evidence="3 4">
    <name type="scientific">Pseudallescheria apiosperma</name>
    <name type="common">Scedosporium apiospermum</name>
    <dbReference type="NCBI Taxonomy" id="563466"/>
    <lineage>
        <taxon>Eukaryota</taxon>
        <taxon>Fungi</taxon>
        <taxon>Dikarya</taxon>
        <taxon>Ascomycota</taxon>
        <taxon>Pezizomycotina</taxon>
        <taxon>Sordariomycetes</taxon>
        <taxon>Hypocreomycetidae</taxon>
        <taxon>Microascales</taxon>
        <taxon>Microascaceae</taxon>
        <taxon>Scedosporium</taxon>
    </lineage>
</organism>
<dbReference type="EMBL" id="JOWA01000077">
    <property type="protein sequence ID" value="KEZ45662.1"/>
    <property type="molecule type" value="Genomic_DNA"/>
</dbReference>
<dbReference type="KEGG" id="sapo:SAPIO_CDS2030"/>
<dbReference type="GeneID" id="27721102"/>
<gene>
    <name evidence="3" type="ORF">SAPIO_CDS2030</name>
</gene>
<protein>
    <recommendedName>
        <fullName evidence="2">Thioredoxin domain-containing protein</fullName>
    </recommendedName>
</protein>
<reference evidence="3 4" key="1">
    <citation type="journal article" date="2014" name="Genome Announc.">
        <title>Draft genome sequence of the pathogenic fungus Scedosporium apiospermum.</title>
        <authorList>
            <person name="Vandeputte P."/>
            <person name="Ghamrawi S."/>
            <person name="Rechenmann M."/>
            <person name="Iltis A."/>
            <person name="Giraud S."/>
            <person name="Fleury M."/>
            <person name="Thornton C."/>
            <person name="Delhaes L."/>
            <person name="Meyer W."/>
            <person name="Papon N."/>
            <person name="Bouchara J.P."/>
        </authorList>
    </citation>
    <scope>NUCLEOTIDE SEQUENCE [LARGE SCALE GENOMIC DNA]</scope>
    <source>
        <strain evidence="3 4">IHEM 14462</strain>
    </source>
</reference>
<name>A0A084GEA0_PSEDA</name>
<dbReference type="GO" id="GO:0047134">
    <property type="term" value="F:protein-disulfide reductase [NAD(P)H] activity"/>
    <property type="evidence" value="ECO:0007669"/>
    <property type="project" value="InterPro"/>
</dbReference>
<comment type="similarity">
    <text evidence="1">Belongs to the thioredoxin family.</text>
</comment>
<dbReference type="Proteomes" id="UP000028545">
    <property type="component" value="Unassembled WGS sequence"/>
</dbReference>
<comment type="caution">
    <text evidence="3">The sequence shown here is derived from an EMBL/GenBank/DDBJ whole genome shotgun (WGS) entry which is preliminary data.</text>
</comment>
<dbReference type="OMA" id="MPLITDF"/>
<evidence type="ECO:0000313" key="4">
    <source>
        <dbReference type="Proteomes" id="UP000028545"/>
    </source>
</evidence>